<dbReference type="EMBL" id="JACVVK020000008">
    <property type="protein sequence ID" value="KAK7506153.1"/>
    <property type="molecule type" value="Genomic_DNA"/>
</dbReference>
<sequence>MPCSTPGQVVATDHLPQTVQFIHWLTPRLMTPYSRVTSGEEVRDKGLQLANFAIPVLSLSPALFKGLAHAHLGGKIRSREAAHTGNVSLSAEEVPVLFLVPRVCFRPVTSARSACGGIDKQTSGTIPA</sequence>
<reference evidence="1 2" key="1">
    <citation type="journal article" date="2023" name="Sci. Data">
        <title>Genome assembly of the Korean intertidal mud-creeper Batillaria attramentaria.</title>
        <authorList>
            <person name="Patra A.K."/>
            <person name="Ho P.T."/>
            <person name="Jun S."/>
            <person name="Lee S.J."/>
            <person name="Kim Y."/>
            <person name="Won Y.J."/>
        </authorList>
    </citation>
    <scope>NUCLEOTIDE SEQUENCE [LARGE SCALE GENOMIC DNA]</scope>
    <source>
        <strain evidence="1">Wonlab-2016</strain>
    </source>
</reference>
<name>A0ABD0M393_9CAEN</name>
<dbReference type="Proteomes" id="UP001519460">
    <property type="component" value="Unassembled WGS sequence"/>
</dbReference>
<comment type="caution">
    <text evidence="1">The sequence shown here is derived from an EMBL/GenBank/DDBJ whole genome shotgun (WGS) entry which is preliminary data.</text>
</comment>
<protein>
    <submittedName>
        <fullName evidence="1">Uncharacterized protein</fullName>
    </submittedName>
</protein>
<gene>
    <name evidence="1" type="ORF">BaRGS_00002875</name>
</gene>
<evidence type="ECO:0000313" key="2">
    <source>
        <dbReference type="Proteomes" id="UP001519460"/>
    </source>
</evidence>
<keyword evidence="2" id="KW-1185">Reference proteome</keyword>
<proteinExistence type="predicted"/>
<dbReference type="AlphaFoldDB" id="A0ABD0M393"/>
<organism evidence="1 2">
    <name type="scientific">Batillaria attramentaria</name>
    <dbReference type="NCBI Taxonomy" id="370345"/>
    <lineage>
        <taxon>Eukaryota</taxon>
        <taxon>Metazoa</taxon>
        <taxon>Spiralia</taxon>
        <taxon>Lophotrochozoa</taxon>
        <taxon>Mollusca</taxon>
        <taxon>Gastropoda</taxon>
        <taxon>Caenogastropoda</taxon>
        <taxon>Sorbeoconcha</taxon>
        <taxon>Cerithioidea</taxon>
        <taxon>Batillariidae</taxon>
        <taxon>Batillaria</taxon>
    </lineage>
</organism>
<accession>A0ABD0M393</accession>
<evidence type="ECO:0000313" key="1">
    <source>
        <dbReference type="EMBL" id="KAK7506153.1"/>
    </source>
</evidence>